<sequence length="74" mass="8013">MTREAGTISGALDITLDPGGYGLVRYRETEQWYTIGNLDDTPPRTWNSCTELADAIAKTSGTRDAAGNTVPFEC</sequence>
<proteinExistence type="predicted"/>
<keyword evidence="2" id="KW-1185">Reference proteome</keyword>
<dbReference type="Proteomes" id="UP000565715">
    <property type="component" value="Unassembled WGS sequence"/>
</dbReference>
<reference evidence="1 2" key="1">
    <citation type="submission" date="2020-04" db="EMBL/GenBank/DDBJ databases">
        <title>MicrobeNet Type strains.</title>
        <authorList>
            <person name="Nicholson A.C."/>
        </authorList>
    </citation>
    <scope>NUCLEOTIDE SEQUENCE [LARGE SCALE GENOMIC DNA]</scope>
    <source>
        <strain evidence="1 2">DSM 45078</strain>
    </source>
</reference>
<organism evidence="1 2">
    <name type="scientific">Nocardia speluncae</name>
    <dbReference type="NCBI Taxonomy" id="419477"/>
    <lineage>
        <taxon>Bacteria</taxon>
        <taxon>Bacillati</taxon>
        <taxon>Actinomycetota</taxon>
        <taxon>Actinomycetes</taxon>
        <taxon>Mycobacteriales</taxon>
        <taxon>Nocardiaceae</taxon>
        <taxon>Nocardia</taxon>
    </lineage>
</organism>
<name>A0A846XKE6_9NOCA</name>
<dbReference type="AlphaFoldDB" id="A0A846XKE6"/>
<evidence type="ECO:0000313" key="2">
    <source>
        <dbReference type="Proteomes" id="UP000565715"/>
    </source>
</evidence>
<gene>
    <name evidence="1" type="ORF">HGA13_18905</name>
</gene>
<dbReference type="RefSeq" id="WP_084471223.1">
    <property type="nucleotide sequence ID" value="NZ_JAAXOO010000004.1"/>
</dbReference>
<dbReference type="EMBL" id="JAAXOO010000004">
    <property type="protein sequence ID" value="NKY35120.1"/>
    <property type="molecule type" value="Genomic_DNA"/>
</dbReference>
<protein>
    <submittedName>
        <fullName evidence="1">Uncharacterized protein</fullName>
    </submittedName>
</protein>
<comment type="caution">
    <text evidence="1">The sequence shown here is derived from an EMBL/GenBank/DDBJ whole genome shotgun (WGS) entry which is preliminary data.</text>
</comment>
<evidence type="ECO:0000313" key="1">
    <source>
        <dbReference type="EMBL" id="NKY35120.1"/>
    </source>
</evidence>
<accession>A0A846XKE6</accession>